<dbReference type="EMBL" id="LAZP02001473">
    <property type="protein sequence ID" value="PFH54955.1"/>
    <property type="molecule type" value="Genomic_DNA"/>
</dbReference>
<accession>A0A2A9NX75</accession>
<evidence type="ECO:0000313" key="2">
    <source>
        <dbReference type="EMBL" id="PFH54955.1"/>
    </source>
</evidence>
<evidence type="ECO:0000256" key="1">
    <source>
        <dbReference type="SAM" id="MobiDB-lite"/>
    </source>
</evidence>
<organism evidence="2 3">
    <name type="scientific">Ophiocordyceps unilateralis</name>
    <name type="common">Zombie-ant fungus</name>
    <name type="synonym">Torrubia unilateralis</name>
    <dbReference type="NCBI Taxonomy" id="268505"/>
    <lineage>
        <taxon>Eukaryota</taxon>
        <taxon>Fungi</taxon>
        <taxon>Dikarya</taxon>
        <taxon>Ascomycota</taxon>
        <taxon>Pezizomycotina</taxon>
        <taxon>Sordariomycetes</taxon>
        <taxon>Hypocreomycetidae</taxon>
        <taxon>Hypocreales</taxon>
        <taxon>Ophiocordycipitaceae</taxon>
        <taxon>Ophiocordyceps</taxon>
    </lineage>
</organism>
<reference evidence="2 3" key="2">
    <citation type="journal article" date="2017" name="Sci. Rep.">
        <title>Ant-infecting Ophiocordyceps genomes reveal a high diversity of potential behavioral manipulation genes and a possible major role for enterotoxins.</title>
        <authorList>
            <person name="de Bekker C."/>
            <person name="Ohm R.A."/>
            <person name="Evans H.C."/>
            <person name="Brachmann A."/>
            <person name="Hughes D.P."/>
        </authorList>
    </citation>
    <scope>NUCLEOTIDE SEQUENCE [LARGE SCALE GENOMIC DNA]</scope>
    <source>
        <strain evidence="2 3">SC16a</strain>
    </source>
</reference>
<comment type="caution">
    <text evidence="2">The sequence shown here is derived from an EMBL/GenBank/DDBJ whole genome shotgun (WGS) entry which is preliminary data.</text>
</comment>
<gene>
    <name evidence="2" type="ORF">XA68_11378</name>
</gene>
<feature type="region of interest" description="Disordered" evidence="1">
    <location>
        <begin position="33"/>
        <end position="89"/>
    </location>
</feature>
<evidence type="ECO:0000313" key="3">
    <source>
        <dbReference type="Proteomes" id="UP000037136"/>
    </source>
</evidence>
<dbReference type="Proteomes" id="UP000037136">
    <property type="component" value="Unassembled WGS sequence"/>
</dbReference>
<reference evidence="2 3" key="1">
    <citation type="journal article" date="2015" name="BMC Genomics">
        <title>Gene expression during zombie ant biting behavior reflects the complexity underlying fungal parasitic behavioral manipulation.</title>
        <authorList>
            <person name="de Bekker C."/>
            <person name="Ohm R.A."/>
            <person name="Loreto R.G."/>
            <person name="Sebastian A."/>
            <person name="Albert I."/>
            <person name="Merrow M."/>
            <person name="Brachmann A."/>
            <person name="Hughes D.P."/>
        </authorList>
    </citation>
    <scope>NUCLEOTIDE SEQUENCE [LARGE SCALE GENOMIC DNA]</scope>
    <source>
        <strain evidence="2 3">SC16a</strain>
    </source>
</reference>
<protein>
    <submittedName>
        <fullName evidence="2">Uncharacterized protein</fullName>
    </submittedName>
</protein>
<dbReference type="AlphaFoldDB" id="A0A2A9NX75"/>
<keyword evidence="3" id="KW-1185">Reference proteome</keyword>
<name>A0A2A9NX75_OPHUN</name>
<sequence length="132" mass="14003">MGLVGKHHVAVSDDDFILDDIINQPATTSLKDRLSAANGRASHAHASTNPPGEGKPFSRERLISMTPSRAGSEPNPVPRDGRSGIETTEVNGDAIIIIDAIGPRVGVMTARLDGEATPATGERRHHGRDFGY</sequence>
<proteinExistence type="predicted"/>